<dbReference type="InterPro" id="IPR024176">
    <property type="entry name" value="Citrate_synthase_bac-typ"/>
</dbReference>
<evidence type="ECO:0000256" key="2">
    <source>
        <dbReference type="ARBA" id="ARBA00005026"/>
    </source>
</evidence>
<dbReference type="GO" id="GO:0005737">
    <property type="term" value="C:cytoplasm"/>
    <property type="evidence" value="ECO:0007669"/>
    <property type="project" value="InterPro"/>
</dbReference>
<evidence type="ECO:0000313" key="11">
    <source>
        <dbReference type="EMBL" id="KXU78490.1"/>
    </source>
</evidence>
<dbReference type="InterPro" id="IPR019810">
    <property type="entry name" value="Citrate_synthase_AS"/>
</dbReference>
<dbReference type="FunFam" id="1.10.230.10:FF:000003">
    <property type="entry name" value="Citrate synthase"/>
    <property type="match status" value="1"/>
</dbReference>
<dbReference type="InterPro" id="IPR016143">
    <property type="entry name" value="Citrate_synth-like_sm_a-sub"/>
</dbReference>
<dbReference type="RefSeq" id="WP_061477555.1">
    <property type="nucleotide sequence ID" value="NZ_AP027939.1"/>
</dbReference>
<evidence type="ECO:0000256" key="6">
    <source>
        <dbReference type="ARBA" id="ARBA00049052"/>
    </source>
</evidence>
<dbReference type="InterPro" id="IPR011278">
    <property type="entry name" value="2-MeCitrate/Citrate_synth_II"/>
</dbReference>
<name>A0A175VD74_AEREN</name>
<evidence type="ECO:0000256" key="7">
    <source>
        <dbReference type="ARBA" id="ARBA00049288"/>
    </source>
</evidence>
<evidence type="ECO:0000256" key="5">
    <source>
        <dbReference type="ARBA" id="ARBA00022679"/>
    </source>
</evidence>
<comment type="pathway">
    <text evidence="2">Organic acid metabolism; propanoate degradation.</text>
</comment>
<dbReference type="SUPFAM" id="SSF48256">
    <property type="entry name" value="Citrate synthase"/>
    <property type="match status" value="1"/>
</dbReference>
<dbReference type="OrthoDB" id="9800864at2"/>
<accession>A0A175VD74</accession>
<dbReference type="GO" id="GO:0050440">
    <property type="term" value="F:2-methylcitrate synthase activity"/>
    <property type="evidence" value="ECO:0007669"/>
    <property type="project" value="UniProtKB-EC"/>
</dbReference>
<feature type="active site" evidence="9">
    <location>
        <position position="312"/>
    </location>
</feature>
<dbReference type="PROSITE" id="PS00480">
    <property type="entry name" value="CITRATE_SYNTHASE"/>
    <property type="match status" value="1"/>
</dbReference>
<evidence type="ECO:0000256" key="8">
    <source>
        <dbReference type="PIRNR" id="PIRNR001369"/>
    </source>
</evidence>
<evidence type="ECO:0000256" key="1">
    <source>
        <dbReference type="ARBA" id="ARBA00004751"/>
    </source>
</evidence>
<comment type="pathway">
    <text evidence="1">Carbohydrate metabolism; tricarboxylic acid cycle; isocitrate from oxaloacetate: step 1/2.</text>
</comment>
<comment type="caution">
    <text evidence="11">The sequence shown here is derived from an EMBL/GenBank/DDBJ whole genome shotgun (WGS) entry which is preliminary data.</text>
</comment>
<dbReference type="GO" id="GO:0006099">
    <property type="term" value="P:tricarboxylic acid cycle"/>
    <property type="evidence" value="ECO:0007669"/>
    <property type="project" value="UniProtKB-UniPathway"/>
</dbReference>
<dbReference type="Gene3D" id="1.10.230.10">
    <property type="entry name" value="Cytochrome P450-Terp, domain 2"/>
    <property type="match status" value="1"/>
</dbReference>
<dbReference type="NCBIfam" id="NF009006">
    <property type="entry name" value="PRK12351.1"/>
    <property type="match status" value="1"/>
</dbReference>
<dbReference type="PIRSF" id="PIRSF001369">
    <property type="entry name" value="Citrate_synth"/>
    <property type="match status" value="1"/>
</dbReference>
<dbReference type="GO" id="GO:0036440">
    <property type="term" value="F:citrate synthase activity"/>
    <property type="evidence" value="ECO:0007669"/>
    <property type="project" value="UniProtKB-EC"/>
</dbReference>
<dbReference type="EMBL" id="JMGO02000018">
    <property type="protein sequence ID" value="KXU78490.1"/>
    <property type="molecule type" value="Genomic_DNA"/>
</dbReference>
<dbReference type="AlphaFoldDB" id="A0A175VD74"/>
<comment type="catalytic activity">
    <reaction evidence="6">
        <text>propanoyl-CoA + oxaloacetate + H2O = (2S,3S)-2-methylcitrate + CoA + H(+)</text>
        <dbReference type="Rhea" id="RHEA:23780"/>
        <dbReference type="ChEBI" id="CHEBI:15377"/>
        <dbReference type="ChEBI" id="CHEBI:15378"/>
        <dbReference type="ChEBI" id="CHEBI:16452"/>
        <dbReference type="ChEBI" id="CHEBI:57287"/>
        <dbReference type="ChEBI" id="CHEBI:57392"/>
        <dbReference type="ChEBI" id="CHEBI:58853"/>
        <dbReference type="EC" id="2.3.3.5"/>
    </reaction>
</comment>
<dbReference type="GO" id="GO:0005975">
    <property type="term" value="P:carbohydrate metabolic process"/>
    <property type="evidence" value="ECO:0007669"/>
    <property type="project" value="TreeGrafter"/>
</dbReference>
<evidence type="ECO:0000313" key="13">
    <source>
        <dbReference type="Proteomes" id="UP000078435"/>
    </source>
</evidence>
<evidence type="ECO:0000313" key="12">
    <source>
        <dbReference type="EMBL" id="MEL3918032.1"/>
    </source>
</evidence>
<dbReference type="InterPro" id="IPR036969">
    <property type="entry name" value="Citrate_synthase_sf"/>
</dbReference>
<dbReference type="UniPathway" id="UPA00223">
    <property type="reaction ID" value="UER00717"/>
</dbReference>
<evidence type="ECO:0000256" key="9">
    <source>
        <dbReference type="PIRSR" id="PIRSR001369-1"/>
    </source>
</evidence>
<keyword evidence="12" id="KW-0012">Acyltransferase</keyword>
<keyword evidence="14" id="KW-1185">Reference proteome</keyword>
<comment type="catalytic activity">
    <reaction evidence="7">
        <text>oxaloacetate + acetyl-CoA + H2O = citrate + CoA + H(+)</text>
        <dbReference type="Rhea" id="RHEA:16845"/>
        <dbReference type="ChEBI" id="CHEBI:15377"/>
        <dbReference type="ChEBI" id="CHEBI:15378"/>
        <dbReference type="ChEBI" id="CHEBI:16452"/>
        <dbReference type="ChEBI" id="CHEBI:16947"/>
        <dbReference type="ChEBI" id="CHEBI:57287"/>
        <dbReference type="ChEBI" id="CHEBI:57288"/>
        <dbReference type="EC" id="2.3.3.16"/>
    </reaction>
</comment>
<dbReference type="CDD" id="cd06108">
    <property type="entry name" value="Ec2MCS_like"/>
    <property type="match status" value="1"/>
</dbReference>
<dbReference type="Pfam" id="PF00285">
    <property type="entry name" value="Citrate_synt"/>
    <property type="match status" value="1"/>
</dbReference>
<feature type="active site" evidence="9">
    <location>
        <position position="261"/>
    </location>
</feature>
<dbReference type="PRINTS" id="PR00143">
    <property type="entry name" value="CITRTSNTHASE"/>
</dbReference>
<dbReference type="Proteomes" id="UP001491613">
    <property type="component" value="Unassembled WGS sequence"/>
</dbReference>
<evidence type="ECO:0000256" key="4">
    <source>
        <dbReference type="ARBA" id="ARBA00022532"/>
    </source>
</evidence>
<dbReference type="NCBIfam" id="TIGR01800">
    <property type="entry name" value="cit_synth_II"/>
    <property type="match status" value="1"/>
</dbReference>
<gene>
    <name evidence="12" type="primary">prpC</name>
    <name evidence="11" type="ORF">LCR_04950</name>
    <name evidence="12" type="ORF">V1482_01250</name>
</gene>
<keyword evidence="4" id="KW-0816">Tricarboxylic acid cycle</keyword>
<dbReference type="EMBL" id="JAZDDP010000001">
    <property type="protein sequence ID" value="MEL3918032.1"/>
    <property type="molecule type" value="Genomic_DNA"/>
</dbReference>
<keyword evidence="5 8" id="KW-0808">Transferase</keyword>
<proteinExistence type="inferred from homology"/>
<protein>
    <recommendedName>
        <fullName evidence="8">Citrate synthase</fullName>
    </recommendedName>
</protein>
<evidence type="ECO:0000256" key="3">
    <source>
        <dbReference type="ARBA" id="ARBA00010566"/>
    </source>
</evidence>
<sequence>MGQQKPLGGAGLRGQSAGETSICTVGKSGTGLTYRGYDIKELADNAQFEEVAYLLLKGELPSKQQLQEYKRELRRLRTLPAALLEVLERIPADAHPMDVLRTGCSMLGDLEPEDGFEHEHEVADRLLAAFPGILIYWYKFSHEGVRIPLDTDEECIGGHFLALLHQKAPSELERRVMHVSLILYAEHEFNASTFAARVCASTLSDMFSCITAAIGTLRGPLHGGANEAAMAMIEDWQDEAQARRELLAKLAAKEKIMGFGHAVYRTSDPRNVIIKGWAEQLAQAFGDDRLYRVSCEAEKVMWEEKELFPNADFFHASAYHYMGIPTKLFTPIFVCSRVTGWCAHVMEQREHNRIIRPSADYVGPAPRHFVSLQQR</sequence>
<dbReference type="Proteomes" id="UP000078435">
    <property type="component" value="Unassembled WGS sequence"/>
</dbReference>
<dbReference type="InterPro" id="IPR016142">
    <property type="entry name" value="Citrate_synth-like_lrg_a-sub"/>
</dbReference>
<evidence type="ECO:0000313" key="14">
    <source>
        <dbReference type="Proteomes" id="UP001491613"/>
    </source>
</evidence>
<dbReference type="PANTHER" id="PTHR11739:SF25">
    <property type="entry name" value="CITRATE SYNTHASE-RELATED PROTEIN DDB_G0287281"/>
    <property type="match status" value="1"/>
</dbReference>
<dbReference type="InterPro" id="IPR002020">
    <property type="entry name" value="Citrate_synthase"/>
</dbReference>
<dbReference type="PANTHER" id="PTHR11739">
    <property type="entry name" value="CITRATE SYNTHASE"/>
    <property type="match status" value="1"/>
</dbReference>
<dbReference type="STRING" id="29489.VL01_20285"/>
<dbReference type="Gene3D" id="1.10.580.10">
    <property type="entry name" value="Citrate Synthase, domain 1"/>
    <property type="match status" value="1"/>
</dbReference>
<comment type="similarity">
    <text evidence="3 8 10">Belongs to the citrate synthase family.</text>
</comment>
<dbReference type="GO" id="GO:0019679">
    <property type="term" value="P:propionate metabolic process, methylcitrate cycle"/>
    <property type="evidence" value="ECO:0007669"/>
    <property type="project" value="TreeGrafter"/>
</dbReference>
<evidence type="ECO:0000256" key="10">
    <source>
        <dbReference type="RuleBase" id="RU003406"/>
    </source>
</evidence>
<reference evidence="11 13" key="1">
    <citation type="submission" date="2016-02" db="EMBL/GenBank/DDBJ databases">
        <title>Draft genome sequence of Aeromonas trota strain 1999lcr isolated from cerebrospinal fluid (CSF).</title>
        <authorList>
            <person name="Dallagassa C.B."/>
            <person name="Prediger K.C."/>
            <person name="Weiss V.A."/>
            <person name="Assis F.E."/>
            <person name="Baura V."/>
            <person name="Cruz L.M."/>
            <person name="Souza E.M."/>
            <person name="Pedrosa F.O."/>
            <person name="Fadel-Picheth C.M."/>
        </authorList>
    </citation>
    <scope>NUCLEOTIDE SEQUENCE [LARGE SCALE GENOMIC DNA]</scope>
    <source>
        <strain evidence="11 13">1999lcr</strain>
    </source>
</reference>
<organism evidence="11 13">
    <name type="scientific">Aeromonas enteropelogenes</name>
    <name type="common">Aeromonas trota</name>
    <dbReference type="NCBI Taxonomy" id="29489"/>
    <lineage>
        <taxon>Bacteria</taxon>
        <taxon>Pseudomonadati</taxon>
        <taxon>Pseudomonadota</taxon>
        <taxon>Gammaproteobacteria</taxon>
        <taxon>Aeromonadales</taxon>
        <taxon>Aeromonadaceae</taxon>
        <taxon>Aeromonas</taxon>
    </lineage>
</organism>
<reference evidence="12 14" key="2">
    <citation type="submission" date="2024-01" db="EMBL/GenBank/DDBJ databases">
        <title>Horizontal gene transfer in Aeromonas trota.</title>
        <authorList>
            <person name="Otero Olarra J.E."/>
            <person name="Perez Valdespino A."/>
        </authorList>
    </citation>
    <scope>NUCLEOTIDE SEQUENCE [LARGE SCALE GENOMIC DNA]</scope>
    <source>
        <strain evidence="12 14">9.1</strain>
    </source>
</reference>